<dbReference type="OrthoDB" id="2087798at2"/>
<evidence type="ECO:0000313" key="1">
    <source>
        <dbReference type="EMBL" id="OUQ36567.1"/>
    </source>
</evidence>
<reference evidence="1 2" key="1">
    <citation type="journal article" date="2018" name="BMC Genomics">
        <title>Whole genome sequencing and function prediction of 133 gut anaerobes isolated from chicken caecum in pure cultures.</title>
        <authorList>
            <person name="Medvecky M."/>
            <person name="Cejkova D."/>
            <person name="Polansky O."/>
            <person name="Karasova D."/>
            <person name="Kubasova T."/>
            <person name="Cizek A."/>
            <person name="Rychlik I."/>
        </authorList>
    </citation>
    <scope>NUCLEOTIDE SEQUENCE [LARGE SCALE GENOMIC DNA]</scope>
    <source>
        <strain evidence="1 2">An13</strain>
    </source>
</reference>
<accession>A0A1Y4T2Y1</accession>
<organism evidence="1 2">
    <name type="scientific">Massilimicrobiota timonensis</name>
    <dbReference type="NCBI Taxonomy" id="1776392"/>
    <lineage>
        <taxon>Bacteria</taxon>
        <taxon>Bacillati</taxon>
        <taxon>Bacillota</taxon>
        <taxon>Erysipelotrichia</taxon>
        <taxon>Erysipelotrichales</taxon>
        <taxon>Erysipelotrichaceae</taxon>
        <taxon>Massilimicrobiota</taxon>
    </lineage>
</organism>
<keyword evidence="2" id="KW-1185">Reference proteome</keyword>
<evidence type="ECO:0000313" key="2">
    <source>
        <dbReference type="Proteomes" id="UP000195305"/>
    </source>
</evidence>
<proteinExistence type="predicted"/>
<gene>
    <name evidence="1" type="ORF">B5E75_00055</name>
</gene>
<dbReference type="EMBL" id="NFLJ01000001">
    <property type="protein sequence ID" value="OUQ36567.1"/>
    <property type="molecule type" value="Genomic_DNA"/>
</dbReference>
<comment type="caution">
    <text evidence="1">The sequence shown here is derived from an EMBL/GenBank/DDBJ whole genome shotgun (WGS) entry which is preliminary data.</text>
</comment>
<evidence type="ECO:0008006" key="3">
    <source>
        <dbReference type="Google" id="ProtNLM"/>
    </source>
</evidence>
<sequence>MEQIPDNFNGYLKIGNIEFTYNIDKFNVSLLPVQEDQYEKYKVFESIRVANRQIPEFFFGIHQGRTIAFLHNGNFNTSILGIDMSIRFATPLIIEAVGNTKDFYNRMSEPWNRFHAITFFGGIINSVFPPNVALEPIDIKELLNTNGVRQIKTKSWDDYQQSIDFIFDNEKTNMTISVTQTYEKINNSNFNSYSLGELNSFIRLSFEHPQTFENIAKYYNVMKSLLSILTGQNNIFFDVYLSQRNLEGKYDKTANCKIFDGYENYCKKNCNRVININNILEYIPKLINQINENKVDSLLDLLPNDNKDINKISIKNIQDMCTALEVVYSINKKKRKKDELIEELKENINDTIQTFMSNHPEIDVNKETTIFSAFQYLNYTLKEKIFELYKENCAIIDEIIKKKSLPLMNESNISDFVKLRNRKTHYGTISWNDSVNLYPALLAIVYASFFRYIGLKEEELKSILLYIF</sequence>
<name>A0A1Y4T2Y1_9FIRM</name>
<protein>
    <recommendedName>
        <fullName evidence="3">ApeA N-terminal domain-containing protein</fullName>
    </recommendedName>
</protein>
<dbReference type="RefSeq" id="WP_087356786.1">
    <property type="nucleotide sequence ID" value="NZ_NFLJ01000001.1"/>
</dbReference>
<dbReference type="AlphaFoldDB" id="A0A1Y4T2Y1"/>
<dbReference type="Proteomes" id="UP000195305">
    <property type="component" value="Unassembled WGS sequence"/>
</dbReference>